<accession>A0AAU9XV60</accession>
<reference evidence="1 2" key="1">
    <citation type="submission" date="2022-05" db="EMBL/GenBank/DDBJ databases">
        <authorList>
            <consortium name="Genoscope - CEA"/>
            <person name="William W."/>
        </authorList>
    </citation>
    <scope>NUCLEOTIDE SEQUENCE [LARGE SCALE GENOMIC DNA]</scope>
</reference>
<organism evidence="1 2">
    <name type="scientific">Pocillopora meandrina</name>
    <dbReference type="NCBI Taxonomy" id="46732"/>
    <lineage>
        <taxon>Eukaryota</taxon>
        <taxon>Metazoa</taxon>
        <taxon>Cnidaria</taxon>
        <taxon>Anthozoa</taxon>
        <taxon>Hexacorallia</taxon>
        <taxon>Scleractinia</taxon>
        <taxon>Astrocoeniina</taxon>
        <taxon>Pocilloporidae</taxon>
        <taxon>Pocillopora</taxon>
    </lineage>
</organism>
<sequence>MIILSQVFIRLSGIGGFNMNKMLLEGEEMLIFKQNLFKVMISMVSLGFPKSVVMLNSTIISLRCCLL</sequence>
<protein>
    <submittedName>
        <fullName evidence="1">Uncharacterized protein</fullName>
    </submittedName>
</protein>
<name>A0AAU9XV60_9CNID</name>
<evidence type="ECO:0000313" key="1">
    <source>
        <dbReference type="EMBL" id="CAH3156859.1"/>
    </source>
</evidence>
<dbReference type="AlphaFoldDB" id="A0AAU9XV60"/>
<gene>
    <name evidence="1" type="ORF">PMEA_00029702</name>
</gene>
<dbReference type="Proteomes" id="UP001159428">
    <property type="component" value="Unassembled WGS sequence"/>
</dbReference>
<comment type="caution">
    <text evidence="1">The sequence shown here is derived from an EMBL/GenBank/DDBJ whole genome shotgun (WGS) entry which is preliminary data.</text>
</comment>
<dbReference type="EMBL" id="CALNXJ010000062">
    <property type="protein sequence ID" value="CAH3156859.1"/>
    <property type="molecule type" value="Genomic_DNA"/>
</dbReference>
<keyword evidence="2" id="KW-1185">Reference proteome</keyword>
<evidence type="ECO:0000313" key="2">
    <source>
        <dbReference type="Proteomes" id="UP001159428"/>
    </source>
</evidence>
<proteinExistence type="predicted"/>